<dbReference type="InterPro" id="IPR003148">
    <property type="entry name" value="RCK_N"/>
</dbReference>
<name>A0ABP3HI26_9LACT</name>
<keyword evidence="10" id="KW-1185">Reference proteome</keyword>
<dbReference type="InterPro" id="IPR006037">
    <property type="entry name" value="RCK_C"/>
</dbReference>
<sequence length="450" mass="50468">MNIVIAGGGKVGEVLVRELSLEGNDILLIEKNERVLERIINKNDITGLVGNSASYEAQVEADVETCDIFIAVTPEDEVNIISAIIARKLGAKHTIARVRNPEYAGYMDFMREGLGITMMINPEMEAAKDIARVIRYTEALSVEQFADGKVSIIEIEVSGESKLADTKIEDFRNNYGNVLICAILREDYVFIPSGETQLEKGDHIFITGSRKDLTRSYRKIGLKQEKLRSALIVGGGRVTQYLLDMLAEMRMELKVIENRSDIAKELSEQYPKAVVIEGDGTDQEFLREERIELYDTVISLTGVDEENLLISLFALNQGAKKTITKVNRTDLLKILGPIGLQSIITPKRLIANEIIRFVRSLHTHDGSDVEALFRIADNQVEALQFRVPNHSRVVNQQLQDMNMKDNLLVAYIVRNKKLIFPTGQDVIKPGDQVIIVTTKRTLENIEDILA</sequence>
<evidence type="ECO:0000256" key="3">
    <source>
        <dbReference type="ARBA" id="ARBA00022538"/>
    </source>
</evidence>
<protein>
    <recommendedName>
        <fullName evidence="1">Trk system potassium uptake protein TrkA</fullName>
    </recommendedName>
</protein>
<dbReference type="Pfam" id="PF02080">
    <property type="entry name" value="TrkA_C"/>
    <property type="match status" value="2"/>
</dbReference>
<dbReference type="PANTHER" id="PTHR43833:SF5">
    <property type="entry name" value="TRK SYSTEM POTASSIUM UPTAKE PROTEIN TRKA"/>
    <property type="match status" value="1"/>
</dbReference>
<proteinExistence type="predicted"/>
<dbReference type="InterPro" id="IPR036291">
    <property type="entry name" value="NAD(P)-bd_dom_sf"/>
</dbReference>
<dbReference type="RefSeq" id="WP_343756509.1">
    <property type="nucleotide sequence ID" value="NZ_BAAACW010000137.1"/>
</dbReference>
<evidence type="ECO:0000256" key="6">
    <source>
        <dbReference type="ARBA" id="ARBA00023065"/>
    </source>
</evidence>
<keyword evidence="3" id="KW-0633">Potassium transport</keyword>
<keyword evidence="2" id="KW-0813">Transport</keyword>
<feature type="domain" description="RCK C-terminal" evidence="8">
    <location>
        <begin position="140"/>
        <end position="223"/>
    </location>
</feature>
<dbReference type="Proteomes" id="UP001501166">
    <property type="component" value="Unassembled WGS sequence"/>
</dbReference>
<dbReference type="NCBIfam" id="NF007031">
    <property type="entry name" value="PRK09496.1-2"/>
    <property type="match status" value="1"/>
</dbReference>
<dbReference type="EMBL" id="BAAACW010000137">
    <property type="protein sequence ID" value="GAA0369366.1"/>
    <property type="molecule type" value="Genomic_DNA"/>
</dbReference>
<dbReference type="PROSITE" id="PS51202">
    <property type="entry name" value="RCK_C"/>
    <property type="match status" value="2"/>
</dbReference>
<keyword evidence="6" id="KW-0406">Ion transport</keyword>
<keyword evidence="5" id="KW-0520">NAD</keyword>
<dbReference type="SUPFAM" id="SSF116726">
    <property type="entry name" value="TrkA C-terminal domain-like"/>
    <property type="match status" value="2"/>
</dbReference>
<dbReference type="PANTHER" id="PTHR43833">
    <property type="entry name" value="POTASSIUM CHANNEL PROTEIN 2-RELATED-RELATED"/>
    <property type="match status" value="1"/>
</dbReference>
<evidence type="ECO:0000259" key="8">
    <source>
        <dbReference type="PROSITE" id="PS51202"/>
    </source>
</evidence>
<evidence type="ECO:0000256" key="4">
    <source>
        <dbReference type="ARBA" id="ARBA00022958"/>
    </source>
</evidence>
<gene>
    <name evidence="9" type="primary">trkA</name>
    <name evidence="9" type="ORF">GCM10008932_21290</name>
</gene>
<evidence type="ECO:0000259" key="7">
    <source>
        <dbReference type="PROSITE" id="PS51201"/>
    </source>
</evidence>
<dbReference type="InterPro" id="IPR050721">
    <property type="entry name" value="Trk_Ktr_HKT_K-transport"/>
</dbReference>
<evidence type="ECO:0000256" key="2">
    <source>
        <dbReference type="ARBA" id="ARBA00022448"/>
    </source>
</evidence>
<dbReference type="NCBIfam" id="NF007039">
    <property type="entry name" value="PRK09496.3-2"/>
    <property type="match status" value="1"/>
</dbReference>
<dbReference type="InterPro" id="IPR036721">
    <property type="entry name" value="RCK_C_sf"/>
</dbReference>
<dbReference type="Gene3D" id="3.30.70.1450">
    <property type="entry name" value="Regulator of K+ conductance, C-terminal domain"/>
    <property type="match status" value="2"/>
</dbReference>
<feature type="domain" description="RCK C-terminal" evidence="8">
    <location>
        <begin position="370"/>
        <end position="450"/>
    </location>
</feature>
<comment type="caution">
    <text evidence="9">The sequence shown here is derived from an EMBL/GenBank/DDBJ whole genome shotgun (WGS) entry which is preliminary data.</text>
</comment>
<dbReference type="InterPro" id="IPR006036">
    <property type="entry name" value="K_uptake_TrkA"/>
</dbReference>
<dbReference type="Gene3D" id="3.40.50.720">
    <property type="entry name" value="NAD(P)-binding Rossmann-like Domain"/>
    <property type="match status" value="2"/>
</dbReference>
<feature type="domain" description="RCK N-terminal" evidence="7">
    <location>
        <begin position="227"/>
        <end position="344"/>
    </location>
</feature>
<keyword evidence="4" id="KW-0630">Potassium</keyword>
<dbReference type="PRINTS" id="PR00335">
    <property type="entry name" value="KUPTAKETRKA"/>
</dbReference>
<evidence type="ECO:0000256" key="5">
    <source>
        <dbReference type="ARBA" id="ARBA00023027"/>
    </source>
</evidence>
<reference evidence="10" key="1">
    <citation type="journal article" date="2019" name="Int. J. Syst. Evol. Microbiol.">
        <title>The Global Catalogue of Microorganisms (GCM) 10K type strain sequencing project: providing services to taxonomists for standard genome sequencing and annotation.</title>
        <authorList>
            <consortium name="The Broad Institute Genomics Platform"/>
            <consortium name="The Broad Institute Genome Sequencing Center for Infectious Disease"/>
            <person name="Wu L."/>
            <person name="Ma J."/>
        </authorList>
    </citation>
    <scope>NUCLEOTIDE SEQUENCE [LARGE SCALE GENOMIC DNA]</scope>
    <source>
        <strain evidence="10">JCM 12662</strain>
    </source>
</reference>
<evidence type="ECO:0000256" key="1">
    <source>
        <dbReference type="ARBA" id="ARBA00017378"/>
    </source>
</evidence>
<dbReference type="Pfam" id="PF02254">
    <property type="entry name" value="TrkA_N"/>
    <property type="match status" value="2"/>
</dbReference>
<evidence type="ECO:0000313" key="9">
    <source>
        <dbReference type="EMBL" id="GAA0369366.1"/>
    </source>
</evidence>
<dbReference type="SUPFAM" id="SSF51735">
    <property type="entry name" value="NAD(P)-binding Rossmann-fold domains"/>
    <property type="match status" value="2"/>
</dbReference>
<feature type="domain" description="RCK N-terminal" evidence="7">
    <location>
        <begin position="1"/>
        <end position="120"/>
    </location>
</feature>
<dbReference type="PROSITE" id="PS51201">
    <property type="entry name" value="RCK_N"/>
    <property type="match status" value="2"/>
</dbReference>
<accession>A0ABP3HI26</accession>
<dbReference type="NCBIfam" id="NF007033">
    <property type="entry name" value="PRK09496.1-5"/>
    <property type="match status" value="1"/>
</dbReference>
<evidence type="ECO:0000313" key="10">
    <source>
        <dbReference type="Proteomes" id="UP001501166"/>
    </source>
</evidence>
<organism evidence="9 10">
    <name type="scientific">Alkalibacterium iburiense</name>
    <dbReference type="NCBI Taxonomy" id="290589"/>
    <lineage>
        <taxon>Bacteria</taxon>
        <taxon>Bacillati</taxon>
        <taxon>Bacillota</taxon>
        <taxon>Bacilli</taxon>
        <taxon>Lactobacillales</taxon>
        <taxon>Carnobacteriaceae</taxon>
        <taxon>Alkalibacterium</taxon>
    </lineage>
</organism>